<dbReference type="OrthoDB" id="10277094at2759"/>
<dbReference type="HOGENOM" id="CLU_704053_0_0_1"/>
<dbReference type="RefSeq" id="XP_016228656.1">
    <property type="nucleotide sequence ID" value="XM_016365007.1"/>
</dbReference>
<protein>
    <submittedName>
        <fullName evidence="1">Uncharacterized protein</fullName>
    </submittedName>
</protein>
<dbReference type="Proteomes" id="UP000054302">
    <property type="component" value="Unassembled WGS sequence"/>
</dbReference>
<gene>
    <name evidence="1" type="ORF">PV10_00877</name>
</gene>
<reference evidence="1 2" key="1">
    <citation type="submission" date="2015-01" db="EMBL/GenBank/DDBJ databases">
        <title>The Genome Sequence of Exophiala mesophila CBS40295.</title>
        <authorList>
            <consortium name="The Broad Institute Genomics Platform"/>
            <person name="Cuomo C."/>
            <person name="de Hoog S."/>
            <person name="Gorbushina A."/>
            <person name="Stielow B."/>
            <person name="Teixiera M."/>
            <person name="Abouelleil A."/>
            <person name="Chapman S.B."/>
            <person name="Priest M."/>
            <person name="Young S.K."/>
            <person name="Wortman J."/>
            <person name="Nusbaum C."/>
            <person name="Birren B."/>
        </authorList>
    </citation>
    <scope>NUCLEOTIDE SEQUENCE [LARGE SCALE GENOMIC DNA]</scope>
    <source>
        <strain evidence="1 2">CBS 40295</strain>
    </source>
</reference>
<dbReference type="AlphaFoldDB" id="A0A0D1ZR59"/>
<name>A0A0D1ZR59_EXOME</name>
<dbReference type="VEuPathDB" id="FungiDB:PV10_00877"/>
<proteinExistence type="predicted"/>
<evidence type="ECO:0000313" key="2">
    <source>
        <dbReference type="Proteomes" id="UP000054302"/>
    </source>
</evidence>
<dbReference type="EMBL" id="KN847520">
    <property type="protein sequence ID" value="KIV97082.1"/>
    <property type="molecule type" value="Genomic_DNA"/>
</dbReference>
<evidence type="ECO:0000313" key="1">
    <source>
        <dbReference type="EMBL" id="KIV97082.1"/>
    </source>
</evidence>
<organism evidence="1 2">
    <name type="scientific">Exophiala mesophila</name>
    <name type="common">Black yeast-like fungus</name>
    <dbReference type="NCBI Taxonomy" id="212818"/>
    <lineage>
        <taxon>Eukaryota</taxon>
        <taxon>Fungi</taxon>
        <taxon>Dikarya</taxon>
        <taxon>Ascomycota</taxon>
        <taxon>Pezizomycotina</taxon>
        <taxon>Eurotiomycetes</taxon>
        <taxon>Chaetothyriomycetidae</taxon>
        <taxon>Chaetothyriales</taxon>
        <taxon>Herpotrichiellaceae</taxon>
        <taxon>Exophiala</taxon>
    </lineage>
</organism>
<dbReference type="GeneID" id="27318722"/>
<sequence>MAATQVARTSSWNLSISPVADLEIECDEIENELQALANRSMLRRHFDEEQAAFVGQLTAPPEQIATNRVVRVAHRLQWLVFASQERSLELSRRIASAQASVKALVQDQFLKDAHTETLLAYLQLFVVEFVSPETGGFSTSNFFYTSTANIVVLEFKFHPTRCIPRQEFIRRANHLGVDVALGIYTHGLPPFMKYLQRLPTRNFVPCRIYDGVCRTEADLRILAANFDRLHGSGEGTHTVVSIIDTPSSVASCEDVQVMDIGGLLYSFCFVQGTGGITRAPCEDSILQYWYQDSHLIDFLQYLSHQNDLISQAWQRPICPLELQITLLNLQDGFTKRYVDRAVNWRAKTGLLAGRVLTQHNELNRRSSPGQHDLPGLVRAIQEFMNAVLEELT</sequence>
<keyword evidence="2" id="KW-1185">Reference proteome</keyword>
<accession>A0A0D1ZR59</accession>